<dbReference type="EMBL" id="AY258327">
    <property type="protein sequence ID" value="AAO89522.1"/>
    <property type="molecule type" value="mRNA"/>
</dbReference>
<dbReference type="EMBL" id="AH015906">
    <property type="protein sequence ID" value="ABI52422.1"/>
    <property type="molecule type" value="Genomic_DNA"/>
</dbReference>
<protein>
    <submittedName>
        <fullName evidence="1 4">Peroxisome proliferator-activated receptor alpha</fullName>
    </submittedName>
</protein>
<keyword evidence="1" id="KW-0675">Receptor</keyword>
<organism evidence="1">
    <name type="scientific">Homo sapiens</name>
    <name type="common">Human</name>
    <dbReference type="NCBI Taxonomy" id="9606"/>
    <lineage>
        <taxon>Eukaryota</taxon>
        <taxon>Metazoa</taxon>
        <taxon>Chordata</taxon>
        <taxon>Craniata</taxon>
        <taxon>Vertebrata</taxon>
        <taxon>Euteleostomi</taxon>
        <taxon>Mammalia</taxon>
        <taxon>Eutheria</taxon>
        <taxon>Euarchontoglires</taxon>
        <taxon>Primates</taxon>
        <taxon>Haplorrhini</taxon>
        <taxon>Catarrhini</taxon>
        <taxon>Hominidae</taxon>
        <taxon>Homo</taxon>
    </lineage>
</organism>
<dbReference type="HGNC" id="HGNC:9232">
    <property type="gene designation" value="PPARA"/>
</dbReference>
<accession>Q86SF0</accession>
<dbReference type="Bgee" id="ENSG00000186951">
    <property type="expression patterns" value="Expressed in renal medulla and 181 other cell types or tissues"/>
</dbReference>
<dbReference type="VEuPathDB" id="HostDB:ENSG00000186951"/>
<reference evidence="4" key="8">
    <citation type="submission" date="2025-05" db="UniProtKB">
        <authorList>
            <consortium name="Ensembl"/>
        </authorList>
    </citation>
    <scope>IDENTIFICATION</scope>
</reference>
<sequence>MVDTESPLC</sequence>
<dbReference type="Ensembl" id="ENST00000440343.5">
    <property type="protein sequence ID" value="ENSP00000397291.1"/>
    <property type="gene ID" value="ENSG00000186951.17"/>
</dbReference>
<dbReference type="Antibodypedia" id="13823">
    <property type="antibodies" value="806 antibodies from 40 providers"/>
</dbReference>
<dbReference type="EMBL" id="AL049856">
    <property type="protein sequence ID" value="CAQ09267.1"/>
    <property type="molecule type" value="Genomic_DNA"/>
</dbReference>
<reference evidence="1" key="3">
    <citation type="journal article" date="2003" name="Biochem. Biophys. Res. Commun.">
        <title>Molecular characterisation of six alternatively spliced variants and a novel promoter in human peroxisome proliferator-activated receptor alpha.</title>
        <authorList>
            <person name="Chew C.H."/>
            <person name="Samian M.R."/>
            <person name="Najimudin N."/>
            <person name="Tengku-Muhammad T.S."/>
        </authorList>
    </citation>
    <scope>NUCLEOTIDE SEQUENCE</scope>
</reference>
<dbReference type="EMBL" id="AH015906">
    <property type="protein sequence ID" value="ABI52419.1"/>
    <property type="molecule type" value="Genomic_DNA"/>
</dbReference>
<dbReference type="EMBL" id="AH015906">
    <property type="protein sequence ID" value="ABI52420.1"/>
    <property type="molecule type" value="Genomic_DNA"/>
</dbReference>
<dbReference type="EMBL" id="AY258329">
    <property type="protein sequence ID" value="AAO89524.1"/>
    <property type="molecule type" value="mRNA"/>
</dbReference>
<evidence type="ECO:0000313" key="5">
    <source>
        <dbReference type="Proteomes" id="UP000005640"/>
    </source>
</evidence>
<dbReference type="EMBL" id="FP325332">
    <property type="status" value="NOT_ANNOTATED_CDS"/>
    <property type="molecule type" value="Genomic_DNA"/>
</dbReference>
<dbReference type="EMBL" id="AY258328">
    <property type="protein sequence ID" value="AAO89523.1"/>
    <property type="molecule type" value="mRNA"/>
</dbReference>
<dbReference type="ExpressionAtlas" id="Q86SF0">
    <property type="expression patterns" value="baseline and differential"/>
</dbReference>
<reference evidence="3" key="7">
    <citation type="submission" date="2008-04" db="EMBL/GenBank/DDBJ databases">
        <authorList>
            <person name="Phillips S."/>
        </authorList>
    </citation>
    <scope>NUCLEOTIDE SEQUENCE</scope>
</reference>
<dbReference type="EMBL" id="AH015906">
    <property type="protein sequence ID" value="ABI52417.1"/>
    <property type="molecule type" value="Genomic_DNA"/>
</dbReference>
<dbReference type="ChiTaRS" id="PPARA">
    <property type="organism name" value="human"/>
</dbReference>
<reference evidence="4" key="4">
    <citation type="journal article" date="2004" name="Nature">
        <title>Finishing the euchromatic sequence of the human genome.</title>
        <authorList>
            <consortium name="International Human Genome Sequencing Consortium"/>
        </authorList>
    </citation>
    <scope>NUCLEOTIDE SEQUENCE [LARGE SCALE GENOMIC DNA]</scope>
</reference>
<keyword evidence="5" id="KW-1185">Reference proteome</keyword>
<reference evidence="4" key="2">
    <citation type="journal article" date="2001" name="Nature">
        <title>Initial sequencing and analysis of the human genome.</title>
        <authorList>
            <consortium name="International Human Genome Sequencing Consortium"/>
            <person name="Lander E.S."/>
            <person name="Linton L.M."/>
            <person name="Birren B."/>
            <person name="Nusbaum C."/>
            <person name="Zody M.C."/>
            <person name="Baldwin J."/>
            <person name="Devon K."/>
            <person name="Dewar K."/>
            <person name="Doyle M."/>
            <person name="FitzHugh W."/>
            <person name="Funke R."/>
            <person name="Gage D."/>
            <person name="Harris K."/>
            <person name="Heaford A."/>
            <person name="Howland J."/>
            <person name="Kann L."/>
            <person name="Lehoczky J."/>
            <person name="LeVine R."/>
            <person name="McEwan P."/>
            <person name="McKernan K."/>
            <person name="Meldrim J."/>
            <person name="Mesirov J.P."/>
            <person name="Miranda C."/>
            <person name="Morris W."/>
            <person name="Naylor J."/>
            <person name="Raymond C."/>
            <person name="Rosetti M."/>
            <person name="Santos R."/>
            <person name="Sheridan A."/>
            <person name="Sougnez C."/>
            <person name="Stange-Thomann N."/>
            <person name="Stojanovic N."/>
            <person name="Subramanian A."/>
            <person name="Wyman D."/>
            <person name="Rogers J."/>
            <person name="Sulston J."/>
            <person name="Ainscough R."/>
            <person name="Beck S."/>
            <person name="Bentley D."/>
            <person name="Burton J."/>
            <person name="Clee C."/>
            <person name="Carter N."/>
            <person name="Coulson A."/>
            <person name="Deadman R."/>
            <person name="Deloukas P."/>
            <person name="Dunham A."/>
            <person name="Dunham I."/>
            <person name="Durbin R."/>
            <person name="French L."/>
            <person name="Grafham D."/>
            <person name="Gregory S."/>
            <person name="Hubbard T."/>
            <person name="Humphray S."/>
            <person name="Hunt A."/>
            <person name="Jones M."/>
            <person name="Lloyd C."/>
            <person name="McMurray A."/>
            <person name="Matthews L."/>
            <person name="Mercer S."/>
            <person name="Milne S."/>
            <person name="Mullikin J.C."/>
            <person name="Mungall A."/>
            <person name="Plumb R."/>
            <person name="Ross M."/>
            <person name="Shownkeen R."/>
            <person name="Sims S."/>
            <person name="Waterston R.H."/>
            <person name="Wilson R.K."/>
            <person name="Hillier L.W."/>
            <person name="McPherson J.D."/>
            <person name="Marra M.A."/>
            <person name="Mardis E.R."/>
            <person name="Fulton L.A."/>
            <person name="Chinwalla A.T."/>
            <person name="Pepin K.H."/>
            <person name="Gish W.R."/>
            <person name="Chissoe S.L."/>
            <person name="Wendl M.C."/>
            <person name="Delehaunty K.D."/>
            <person name="Miner T.L."/>
            <person name="Delehaunty A."/>
            <person name="Kramer J.B."/>
            <person name="Cook L.L."/>
            <person name="Fulton R.S."/>
            <person name="Johnson D.L."/>
            <person name="Minx P.J."/>
            <person name="Clifton S.W."/>
            <person name="Hawkins T."/>
            <person name="Branscomb E."/>
            <person name="Predki P."/>
            <person name="Richardson P."/>
            <person name="Wenning S."/>
            <person name="Slezak T."/>
            <person name="Doggett N."/>
            <person name="Cheng J.F."/>
            <person name="Olsen A."/>
            <person name="Lucas S."/>
            <person name="Elkin C."/>
            <person name="Uberbacher E."/>
            <person name="Frazier M."/>
            <person name="Gibbs R.A."/>
            <person name="Muzny D.M."/>
            <person name="Scherer S.E."/>
            <person name="Bouck J.B."/>
            <person name="Sodergren E.J."/>
            <person name="Worley K.C."/>
            <person name="Rives C.M."/>
            <person name="Gorrell J.H."/>
            <person name="Metzker M.L."/>
            <person name="Naylor S.L."/>
            <person name="Kucherlapati R.S."/>
            <person name="Nelson D.L."/>
            <person name="Weinstock G.M."/>
            <person name="Sakaki Y."/>
            <person name="Fujiyama A."/>
            <person name="Hattori M."/>
            <person name="Yada T."/>
            <person name="Toyoda A."/>
            <person name="Itoh T."/>
            <person name="Kawagoe C."/>
            <person name="Watanabe H."/>
            <person name="Totoki Y."/>
            <person name="Taylor T."/>
            <person name="Weissenbach J."/>
            <person name="Heilig R."/>
            <person name="Saurin W."/>
            <person name="Artiguenave F."/>
            <person name="Brottier P."/>
            <person name="Bruls T."/>
            <person name="Pelletier E."/>
            <person name="Robert C."/>
            <person name="Wincker P."/>
            <person name="Smith D.R."/>
            <person name="Doucette-Stamm L."/>
            <person name="Rubenfield M."/>
            <person name="Weinstock K."/>
            <person name="Lee H.M."/>
            <person name="Dubois J."/>
            <person name="Rosenthal A."/>
            <person name="Platzer M."/>
            <person name="Nyakatura G."/>
            <person name="Taudien S."/>
            <person name="Rump A."/>
            <person name="Yang H."/>
            <person name="Yu J."/>
            <person name="Wang J."/>
            <person name="Huang G."/>
            <person name="Gu J."/>
            <person name="Hood L."/>
            <person name="Rowen L."/>
            <person name="Madan A."/>
            <person name="Qin S."/>
            <person name="Davis R.W."/>
            <person name="Federspiel N.A."/>
            <person name="Abola A.P."/>
            <person name="Proctor M.J."/>
            <person name="Myers R.M."/>
            <person name="Schmutz J."/>
            <person name="Dickson M."/>
            <person name="Grimwood J."/>
            <person name="Cox D.R."/>
            <person name="Olson M.V."/>
            <person name="Kaul R."/>
            <person name="Raymond C."/>
            <person name="Shimizu N."/>
            <person name="Kawasaki K."/>
            <person name="Minoshima S."/>
            <person name="Evans G.A."/>
            <person name="Athanasiou M."/>
            <person name="Schultz R."/>
            <person name="Roe B.A."/>
            <person name="Chen F."/>
            <person name="Pan H."/>
            <person name="Ramser J."/>
            <person name="Lehrach H."/>
            <person name="Reinhardt R."/>
            <person name="McCombie W.R."/>
            <person name="de la Bastide M."/>
            <person name="Dedhia N."/>
            <person name="Blocker H."/>
            <person name="Hornischer K."/>
            <person name="Nordsiek G."/>
            <person name="Agarwala R."/>
            <person name="Aravind L."/>
            <person name="Bailey J.A."/>
            <person name="Bateman A."/>
            <person name="Batzoglou S."/>
            <person name="Birney E."/>
            <person name="Bork P."/>
            <person name="Brown D.G."/>
            <person name="Burge C.B."/>
            <person name="Cerutti L."/>
            <person name="Chen H.C."/>
            <person name="Church D."/>
            <person name="Clamp M."/>
            <person name="Copley R.R."/>
            <person name="Doerks T."/>
            <person name="Eddy S.R."/>
            <person name="Eichler E.E."/>
            <person name="Furey T.S."/>
            <person name="Galagan J."/>
            <person name="Gilbert J.G."/>
            <person name="Harmon C."/>
            <person name="Hayashizaki Y."/>
            <person name="Haussler D."/>
            <person name="Hermjakob H."/>
            <person name="Hokamp K."/>
            <person name="Jang W."/>
            <person name="Johnson L.S."/>
            <person name="Jones T.A."/>
            <person name="Kasif S."/>
            <person name="Kaspryzk A."/>
            <person name="Kennedy S."/>
            <person name="Kent W.J."/>
            <person name="Kitts P."/>
            <person name="Koonin E.V."/>
            <person name="Korf I."/>
            <person name="Kulp D."/>
            <person name="Lancet D."/>
            <person name="Lowe T.M."/>
            <person name="McLysaght A."/>
            <person name="Mikkelsen T."/>
            <person name="Moran J.V."/>
            <person name="Mulder N."/>
            <person name="Pollara V.J."/>
            <person name="Ponting C.P."/>
            <person name="Schuler G."/>
            <person name="Schultz J."/>
            <person name="Slater G."/>
            <person name="Smit A.F."/>
            <person name="Stupka E."/>
            <person name="Szustakowski J."/>
            <person name="Thierry-Mieg D."/>
            <person name="Thierry-Mieg J."/>
            <person name="Wagner L."/>
            <person name="Wallis J."/>
            <person name="Wheeler R."/>
            <person name="Williams A."/>
            <person name="Wolf Y.I."/>
            <person name="Wolfe K.H."/>
            <person name="Yang S.P."/>
            <person name="Yeh R.F."/>
            <person name="Collins F."/>
            <person name="Guyer M.S."/>
            <person name="Peterson J."/>
            <person name="Felsenfeld A."/>
            <person name="Wetterstrand K.A."/>
            <person name="Patrinos A."/>
            <person name="Morgan M.J."/>
            <person name="de Jong P."/>
            <person name="Catanese J.J."/>
            <person name="Osoegawa K."/>
            <person name="Shizuya H."/>
            <person name="Choi S."/>
            <person name="Chen Y.J."/>
        </authorList>
    </citation>
    <scope>NUCLEOTIDE SEQUENCE [LARGE SCALE GENOMIC DNA]</scope>
</reference>
<dbReference type="GeneTree" id="ENSGT00940000157097"/>
<evidence type="ECO:0000313" key="4">
    <source>
        <dbReference type="Ensembl" id="ENSP00000397291.1"/>
    </source>
</evidence>
<dbReference type="EMBL" id="AY258331">
    <property type="protein sequence ID" value="AAO89526.1"/>
    <property type="molecule type" value="mRNA"/>
</dbReference>
<dbReference type="EMBL" id="AH015906">
    <property type="protein sequence ID" value="ABI52418.1"/>
    <property type="molecule type" value="Genomic_DNA"/>
</dbReference>
<reference evidence="4" key="6">
    <citation type="journal article" date="2008" name="Genome Biol.">
        <title>Finishing the finished human chromosome 22 sequence.</title>
        <authorList>
            <person name="Cole C.G."/>
            <person name="McCann O.T."/>
            <person name="Collins J.E."/>
            <person name="Oliver K."/>
            <person name="Willey D."/>
            <person name="Gribble S.M."/>
            <person name="Yang F."/>
            <person name="McLaren K."/>
            <person name="Rogers J."/>
            <person name="Ning Z."/>
            <person name="Beare D.M."/>
            <person name="Dunham I."/>
        </authorList>
    </citation>
    <scope>NUCLEOTIDE SEQUENCE [LARGE SCALE GENOMIC DNA]</scope>
</reference>
<dbReference type="OpenTargets" id="ENSG00000186951"/>
<feature type="non-terminal residue" evidence="1">
    <location>
        <position position="9"/>
    </location>
</feature>
<gene>
    <name evidence="1 4" type="primary">PPARA</name>
    <name evidence="3" type="ORF">SC22CB-5E3.5-002</name>
</gene>
<reference evidence="2" key="5">
    <citation type="submission" date="2006-07" db="EMBL/GenBank/DDBJ databases">
        <title>Peroxisome proliferator activated receptor alpha promoter D in human hepatocarcinoma HepG2 cells.</title>
        <authorList>
            <person name="Chew C.H."/>
            <person name="Najimudin N."/>
            <person name="Tengku-Muhammad T.S."/>
        </authorList>
    </citation>
    <scope>NUCLEOTIDE SEQUENCE</scope>
</reference>
<evidence type="ECO:0000313" key="1">
    <source>
        <dbReference type="EMBL" id="AAO89521.1"/>
    </source>
</evidence>
<dbReference type="EMBL" id="AH015906">
    <property type="protein sequence ID" value="ABI52421.1"/>
    <property type="molecule type" value="Genomic_DNA"/>
</dbReference>
<dbReference type="OrthoDB" id="7634782at2759"/>
<dbReference type="Proteomes" id="UP000005640">
    <property type="component" value="Chromosome 22"/>
</dbReference>
<proteinExistence type="evidence at transcript level"/>
<reference evidence="5" key="1">
    <citation type="journal article" date="1999" name="Nature">
        <title>The DNA sequence of human chromosome 22.</title>
        <authorList>
            <person name="Dunham I."/>
            <person name="Hunt A.R."/>
            <person name="Collins J.E."/>
            <person name="Bruskiewich R."/>
            <person name="Beare D.M."/>
            <person name="Clamp M."/>
            <person name="Smink L.J."/>
            <person name="Ainscough R."/>
            <person name="Almeida J.P."/>
            <person name="Babbage A.K."/>
            <person name="Bagguley C."/>
            <person name="Bailey J."/>
            <person name="Barlow K.F."/>
            <person name="Bates K.N."/>
            <person name="Beasley O.P."/>
            <person name="Bird C.P."/>
            <person name="Blakey S.E."/>
            <person name="Bridgeman A.M."/>
            <person name="Buck D."/>
            <person name="Burgess J."/>
            <person name="Burrill W.D."/>
            <person name="Burton J."/>
            <person name="Carder C."/>
            <person name="Carter N.P."/>
            <person name="Chen Y."/>
            <person name="Clark G."/>
            <person name="Clegg S.M."/>
            <person name="Cobley V.E."/>
            <person name="Cole C.G."/>
            <person name="Collier R.E."/>
            <person name="Connor R."/>
            <person name="Conroy D."/>
            <person name="Corby N.R."/>
            <person name="Coville G.J."/>
            <person name="Cox A.V."/>
            <person name="Davis J."/>
            <person name="Dawson E."/>
            <person name="Dhami P.D."/>
            <person name="Dockree C."/>
            <person name="Dodsworth S.J."/>
            <person name="Durbin R.M."/>
            <person name="Ellington A.G."/>
            <person name="Evans K.L."/>
            <person name="Fey J.M."/>
            <person name="Fleming K."/>
            <person name="French L."/>
            <person name="Garner A.A."/>
            <person name="Gilbert J.G.R."/>
            <person name="Goward M.E."/>
            <person name="Grafham D.V."/>
            <person name="Griffiths M.N.D."/>
            <person name="Hall C."/>
            <person name="Hall R.E."/>
            <person name="Hall-Tamlyn G."/>
            <person name="Heathcott R.W."/>
            <person name="Ho S."/>
            <person name="Holmes S."/>
            <person name="Hunt S.E."/>
            <person name="Jones M.C."/>
            <person name="Kershaw J."/>
            <person name="Kimberley A.M."/>
            <person name="King A."/>
            <person name="Laird G.K."/>
            <person name="Langford C.F."/>
            <person name="Leversha M.A."/>
            <person name="Lloyd C."/>
            <person name="Lloyd D.M."/>
            <person name="Martyn I.D."/>
            <person name="Mashreghi-Mohammadi M."/>
            <person name="Matthews L.H."/>
            <person name="Mccann O.T."/>
            <person name="Mcclay J."/>
            <person name="Mclaren S."/>
            <person name="McMurray A.A."/>
            <person name="Milne S.A."/>
            <person name="Mortimore B.J."/>
            <person name="Odell C.N."/>
            <person name="Pavitt R."/>
            <person name="Pearce A.V."/>
            <person name="Pearson D."/>
            <person name="Phillimore B.J.C.T."/>
            <person name="Phillips S.H."/>
            <person name="Plumb R.W."/>
            <person name="Ramsay H."/>
            <person name="Ramsey Y."/>
            <person name="Rogers L."/>
            <person name="Ross M.T."/>
            <person name="Scott C.E."/>
            <person name="Sehra H.K."/>
            <person name="Skuce C.D."/>
            <person name="Smalley S."/>
            <person name="Smith M.L."/>
            <person name="Soderlund C."/>
            <person name="Spragon L."/>
            <person name="Steward C.A."/>
            <person name="Sulston J.E."/>
            <person name="Swann R.M."/>
            <person name="Vaudin M."/>
            <person name="Wall M."/>
            <person name="Wallis J.M."/>
            <person name="Whiteley M.N."/>
            <person name="Willey D.L."/>
            <person name="Williams L."/>
            <person name="Williams S.A."/>
            <person name="Williamson H."/>
            <person name="Wilmer T.E."/>
            <person name="Wilming L."/>
            <person name="Wright C.L."/>
            <person name="Hubbard T."/>
            <person name="Bentley D.R."/>
            <person name="Beck S."/>
            <person name="Rogers J."/>
            <person name="Shimizu N."/>
            <person name="Minoshima S."/>
            <person name="Kawasaki K."/>
            <person name="Sasaki T."/>
            <person name="Asakawa S."/>
            <person name="Kudoh J."/>
            <person name="Shintani A."/>
            <person name="Shibuya K."/>
            <person name="Yoshizaki Y."/>
            <person name="Aoki N."/>
            <person name="Mitsuyama S."/>
            <person name="Roe B.A."/>
            <person name="Chen F."/>
            <person name="Chu L."/>
            <person name="Crabtree J."/>
            <person name="Deschamps S."/>
            <person name="Do A."/>
            <person name="Do T."/>
            <person name="Dorman A."/>
            <person name="Fang F."/>
            <person name="Fu Y."/>
            <person name="Hu P."/>
            <person name="Hua A."/>
            <person name="Kenton S."/>
            <person name="Lai H."/>
            <person name="Lao H.I."/>
            <person name="Lewis J."/>
            <person name="Lewis S."/>
            <person name="Lin S.-P."/>
            <person name="Loh P."/>
            <person name="Malaj E."/>
            <person name="Nguyen T."/>
            <person name="Pan H."/>
            <person name="Phan S."/>
            <person name="Qi S."/>
            <person name="Qian Y."/>
            <person name="Ray L."/>
            <person name="Ren Q."/>
            <person name="Shaull S."/>
            <person name="Sloan D."/>
            <person name="Song L."/>
            <person name="Wang Q."/>
            <person name="Wang Y."/>
            <person name="Wang Z."/>
            <person name="White J."/>
            <person name="Willingham D."/>
            <person name="Wu H."/>
            <person name="Yao Z."/>
            <person name="Zhan M."/>
            <person name="Zhang G."/>
            <person name="Chissoe S."/>
            <person name="Murray J."/>
            <person name="Miller N."/>
            <person name="Minx P."/>
            <person name="Fulton R."/>
            <person name="Johnson D."/>
            <person name="Bemis G."/>
            <person name="Bentley D."/>
            <person name="Bradshaw H."/>
            <person name="Bourne S."/>
            <person name="Cordes M."/>
            <person name="Du Z."/>
            <person name="Fulton L."/>
            <person name="Goela D."/>
            <person name="Graves T."/>
            <person name="Hawkins J."/>
            <person name="Hinds K."/>
            <person name="Kemp K."/>
            <person name="Latreille P."/>
            <person name="Layman D."/>
            <person name="Ozersky P."/>
            <person name="Rohlfing T."/>
            <person name="Scheet P."/>
            <person name="Walker C."/>
            <person name="Wamsley A."/>
            <person name="Wohldmann P."/>
            <person name="Pepin K."/>
            <person name="Nelson J."/>
            <person name="Korf I."/>
            <person name="Bedell J.A."/>
            <person name="Hillier L.W."/>
            <person name="Mardis E."/>
            <person name="Waterston R."/>
            <person name="Wilson R."/>
            <person name="Emanuel B.S."/>
            <person name="Shaikh T."/>
            <person name="Kurahashi H."/>
            <person name="Saitta S."/>
            <person name="Budarf M.L."/>
            <person name="McDermid H.E."/>
            <person name="Johnson A."/>
            <person name="Wong A.C.C."/>
            <person name="Morrow B.E."/>
            <person name="Edelmann L."/>
            <person name="Kim U.J."/>
            <person name="Shizuya H."/>
            <person name="Simon M.I."/>
            <person name="Dumanski J.P."/>
            <person name="Peyrard M."/>
            <person name="Kedra D."/>
            <person name="Seroussi E."/>
            <person name="Fransson I."/>
            <person name="Tapia I."/>
            <person name="Bruder C.E."/>
            <person name="O'Brien K.P."/>
            <person name="Wilkinson P."/>
            <person name="Bodenteich A."/>
            <person name="Hartman K."/>
            <person name="Hu X."/>
            <person name="Khan A.S."/>
            <person name="Lane L."/>
            <person name="Tilahun Y."/>
            <person name="Wright H."/>
        </authorList>
    </citation>
    <scope>NUCLEOTIDE SEQUENCE [LARGE SCALE GENOMIC DNA]</scope>
</reference>
<evidence type="ECO:0000313" key="2">
    <source>
        <dbReference type="EMBL" id="ABI52417.1"/>
    </source>
</evidence>
<evidence type="ECO:0000313" key="3">
    <source>
        <dbReference type="EMBL" id="CAQ09267.1"/>
    </source>
</evidence>
<name>Q86SF0_HUMAN</name>
<dbReference type="EMBL" id="AY258326">
    <property type="protein sequence ID" value="AAO89521.1"/>
    <property type="molecule type" value="mRNA"/>
</dbReference>
<dbReference type="EMBL" id="AY258330">
    <property type="protein sequence ID" value="AAO89525.1"/>
    <property type="molecule type" value="mRNA"/>
</dbReference>
<dbReference type="EMBL" id="AL078611">
    <property type="status" value="NOT_ANNOTATED_CDS"/>
    <property type="molecule type" value="Genomic_DNA"/>
</dbReference>